<evidence type="ECO:0000256" key="1">
    <source>
        <dbReference type="SAM" id="SignalP"/>
    </source>
</evidence>
<evidence type="ECO:0000313" key="3">
    <source>
        <dbReference type="Proteomes" id="UP001322138"/>
    </source>
</evidence>
<organism evidence="2 3">
    <name type="scientific">Podospora bellae-mahoneyi</name>
    <dbReference type="NCBI Taxonomy" id="2093777"/>
    <lineage>
        <taxon>Eukaryota</taxon>
        <taxon>Fungi</taxon>
        <taxon>Dikarya</taxon>
        <taxon>Ascomycota</taxon>
        <taxon>Pezizomycotina</taxon>
        <taxon>Sordariomycetes</taxon>
        <taxon>Sordariomycetidae</taxon>
        <taxon>Sordariales</taxon>
        <taxon>Podosporaceae</taxon>
        <taxon>Podospora</taxon>
    </lineage>
</organism>
<sequence length="140" mass="15463">MFSIKTFVTLLALGGVSVSAAPAAVDSDTVVALDDTAYVWACQNTNWGQPCRLLEGLAGQCIGIPGDWDNSISAIRNQDKGRFQCVWYEHYDCQGASYSNQEDAKLNDGNGFWNDRISSWRCNRKQFRTAEAENATKVEA</sequence>
<keyword evidence="3" id="KW-1185">Reference proteome</keyword>
<accession>A0ABR0FFV8</accession>
<name>A0ABR0FFV8_9PEZI</name>
<dbReference type="GeneID" id="87897885"/>
<reference evidence="2 3" key="1">
    <citation type="journal article" date="2023" name="bioRxiv">
        <title>High-quality genome assemblies of four members of thePodospora anserinaspecies complex.</title>
        <authorList>
            <person name="Ament-Velasquez S.L."/>
            <person name="Vogan A.A."/>
            <person name="Wallerman O."/>
            <person name="Hartmann F."/>
            <person name="Gautier V."/>
            <person name="Silar P."/>
            <person name="Giraud T."/>
            <person name="Johannesson H."/>
        </authorList>
    </citation>
    <scope>NUCLEOTIDE SEQUENCE [LARGE SCALE GENOMIC DNA]</scope>
    <source>
        <strain evidence="2 3">CBS 112042</strain>
    </source>
</reference>
<protein>
    <submittedName>
        <fullName evidence="2">Uncharacterized protein</fullName>
    </submittedName>
</protein>
<evidence type="ECO:0000313" key="2">
    <source>
        <dbReference type="EMBL" id="KAK4642855.1"/>
    </source>
</evidence>
<proteinExistence type="predicted"/>
<feature type="signal peptide" evidence="1">
    <location>
        <begin position="1"/>
        <end position="20"/>
    </location>
</feature>
<dbReference type="Proteomes" id="UP001322138">
    <property type="component" value="Unassembled WGS sequence"/>
</dbReference>
<dbReference type="EMBL" id="JAFFGZ010000006">
    <property type="protein sequence ID" value="KAK4642855.1"/>
    <property type="molecule type" value="Genomic_DNA"/>
</dbReference>
<comment type="caution">
    <text evidence="2">The sequence shown here is derived from an EMBL/GenBank/DDBJ whole genome shotgun (WGS) entry which is preliminary data.</text>
</comment>
<dbReference type="Gene3D" id="2.60.20.10">
    <property type="entry name" value="Crystallins"/>
    <property type="match status" value="1"/>
</dbReference>
<feature type="chain" id="PRO_5045594983" evidence="1">
    <location>
        <begin position="21"/>
        <end position="140"/>
    </location>
</feature>
<keyword evidence="1" id="KW-0732">Signal</keyword>
<dbReference type="RefSeq" id="XP_062731831.1">
    <property type="nucleotide sequence ID" value="XM_062878403.1"/>
</dbReference>
<gene>
    <name evidence="2" type="ORF">QC761_401178</name>
</gene>